<evidence type="ECO:0000313" key="2">
    <source>
        <dbReference type="EMBL" id="HJB08098.1"/>
    </source>
</evidence>
<name>A0A9D2L8S6_9FIRM</name>
<keyword evidence="1" id="KW-0812">Transmembrane</keyword>
<dbReference type="AlphaFoldDB" id="A0A9D2L8S6"/>
<evidence type="ECO:0000256" key="1">
    <source>
        <dbReference type="SAM" id="Phobius"/>
    </source>
</evidence>
<proteinExistence type="predicted"/>
<reference evidence="2" key="2">
    <citation type="submission" date="2021-04" db="EMBL/GenBank/DDBJ databases">
        <authorList>
            <person name="Gilroy R."/>
        </authorList>
    </citation>
    <scope>NUCLEOTIDE SEQUENCE</scope>
    <source>
        <strain evidence="2">CHK188-4685</strain>
    </source>
</reference>
<organism evidence="2 3">
    <name type="scientific">Candidatus Enterocloster faecavium</name>
    <dbReference type="NCBI Taxonomy" id="2838560"/>
    <lineage>
        <taxon>Bacteria</taxon>
        <taxon>Bacillati</taxon>
        <taxon>Bacillota</taxon>
        <taxon>Clostridia</taxon>
        <taxon>Lachnospirales</taxon>
        <taxon>Lachnospiraceae</taxon>
        <taxon>Enterocloster</taxon>
    </lineage>
</organism>
<reference evidence="2" key="1">
    <citation type="journal article" date="2021" name="PeerJ">
        <title>Extensive microbial diversity within the chicken gut microbiome revealed by metagenomics and culture.</title>
        <authorList>
            <person name="Gilroy R."/>
            <person name="Ravi A."/>
            <person name="Getino M."/>
            <person name="Pursley I."/>
            <person name="Horton D.L."/>
            <person name="Alikhan N.F."/>
            <person name="Baker D."/>
            <person name="Gharbi K."/>
            <person name="Hall N."/>
            <person name="Watson M."/>
            <person name="Adriaenssens E.M."/>
            <person name="Foster-Nyarko E."/>
            <person name="Jarju S."/>
            <person name="Secka A."/>
            <person name="Antonio M."/>
            <person name="Oren A."/>
            <person name="Chaudhuri R.R."/>
            <person name="La Ragione R."/>
            <person name="Hildebrand F."/>
            <person name="Pallen M.J."/>
        </authorList>
    </citation>
    <scope>NUCLEOTIDE SEQUENCE</scope>
    <source>
        <strain evidence="2">CHK188-4685</strain>
    </source>
</reference>
<keyword evidence="1" id="KW-1133">Transmembrane helix</keyword>
<keyword evidence="1" id="KW-0472">Membrane</keyword>
<feature type="transmembrane region" description="Helical" evidence="1">
    <location>
        <begin position="21"/>
        <end position="39"/>
    </location>
</feature>
<protein>
    <submittedName>
        <fullName evidence="2">ABC transporter permease</fullName>
    </submittedName>
</protein>
<comment type="caution">
    <text evidence="2">The sequence shown here is derived from an EMBL/GenBank/DDBJ whole genome shotgun (WGS) entry which is preliminary data.</text>
</comment>
<accession>A0A9D2L8S6</accession>
<dbReference type="EMBL" id="DWYS01000116">
    <property type="protein sequence ID" value="HJB08098.1"/>
    <property type="molecule type" value="Genomic_DNA"/>
</dbReference>
<feature type="transmembrane region" description="Helical" evidence="1">
    <location>
        <begin position="220"/>
        <end position="239"/>
    </location>
</feature>
<feature type="transmembrane region" description="Helical" evidence="1">
    <location>
        <begin position="139"/>
        <end position="159"/>
    </location>
</feature>
<feature type="transmembrane region" description="Helical" evidence="1">
    <location>
        <begin position="51"/>
        <end position="74"/>
    </location>
</feature>
<dbReference type="Proteomes" id="UP000886804">
    <property type="component" value="Unassembled WGS sequence"/>
</dbReference>
<feature type="transmembrane region" description="Helical" evidence="1">
    <location>
        <begin position="165"/>
        <end position="184"/>
    </location>
</feature>
<gene>
    <name evidence="2" type="ORF">H9716_09615</name>
</gene>
<dbReference type="Pfam" id="PF12730">
    <property type="entry name" value="ABC2_membrane_4"/>
    <property type="match status" value="1"/>
</dbReference>
<sequence length="253" mass="28636">MKMGTVLWLEWLKLRRRGIPLLFAAVFLLTALWMGWSFGKSDASGINDQRIMIYLNLLLISTILVPITLAALACRLCDMEQMGNTYKWICTIEEPEAVYRGKVLTGILNLTVLSLLECGIYEVLAVPAGGASLLRGFQLFFTLFLAGTAIFILQLNLSLWFSNQLTPVLISIGGTFAGLFSWFLPDFPLRYVIPWGYYGVLCNAGYIYDEANRYTTCYWTGYRVIWAVFLALAAVLIYLRGQKRFLSAVREMI</sequence>
<evidence type="ECO:0000313" key="3">
    <source>
        <dbReference type="Proteomes" id="UP000886804"/>
    </source>
</evidence>